<dbReference type="AlphaFoldDB" id="A0ABD0QIH7"/>
<accession>A0ABD0QIH7</accession>
<dbReference type="Proteomes" id="UP001529510">
    <property type="component" value="Unassembled WGS sequence"/>
</dbReference>
<name>A0ABD0QIH7_CIRMR</name>
<feature type="compositionally biased region" description="Polar residues" evidence="1">
    <location>
        <begin position="226"/>
        <end position="238"/>
    </location>
</feature>
<feature type="region of interest" description="Disordered" evidence="1">
    <location>
        <begin position="88"/>
        <end position="115"/>
    </location>
</feature>
<gene>
    <name evidence="2" type="ORF">M9458_017704</name>
</gene>
<feature type="non-terminal residue" evidence="2">
    <location>
        <position position="347"/>
    </location>
</feature>
<evidence type="ECO:0000313" key="2">
    <source>
        <dbReference type="EMBL" id="KAL0186034.1"/>
    </source>
</evidence>
<organism evidence="2 3">
    <name type="scientific">Cirrhinus mrigala</name>
    <name type="common">Mrigala</name>
    <dbReference type="NCBI Taxonomy" id="683832"/>
    <lineage>
        <taxon>Eukaryota</taxon>
        <taxon>Metazoa</taxon>
        <taxon>Chordata</taxon>
        <taxon>Craniata</taxon>
        <taxon>Vertebrata</taxon>
        <taxon>Euteleostomi</taxon>
        <taxon>Actinopterygii</taxon>
        <taxon>Neopterygii</taxon>
        <taxon>Teleostei</taxon>
        <taxon>Ostariophysi</taxon>
        <taxon>Cypriniformes</taxon>
        <taxon>Cyprinidae</taxon>
        <taxon>Labeoninae</taxon>
        <taxon>Labeonini</taxon>
        <taxon>Cirrhinus</taxon>
    </lineage>
</organism>
<feature type="compositionally biased region" description="Basic and acidic residues" evidence="1">
    <location>
        <begin position="88"/>
        <end position="103"/>
    </location>
</feature>
<keyword evidence="3" id="KW-1185">Reference proteome</keyword>
<evidence type="ECO:0000256" key="1">
    <source>
        <dbReference type="SAM" id="MobiDB-lite"/>
    </source>
</evidence>
<feature type="region of interest" description="Disordered" evidence="1">
    <location>
        <begin position="226"/>
        <end position="246"/>
    </location>
</feature>
<evidence type="ECO:0000313" key="3">
    <source>
        <dbReference type="Proteomes" id="UP001529510"/>
    </source>
</evidence>
<protein>
    <submittedName>
        <fullName evidence="2">Uncharacterized protein</fullName>
    </submittedName>
</protein>
<comment type="caution">
    <text evidence="2">The sequence shown here is derived from an EMBL/GenBank/DDBJ whole genome shotgun (WGS) entry which is preliminary data.</text>
</comment>
<reference evidence="2 3" key="1">
    <citation type="submission" date="2024-05" db="EMBL/GenBank/DDBJ databases">
        <title>Genome sequencing and assembly of Indian major carp, Cirrhinus mrigala (Hamilton, 1822).</title>
        <authorList>
            <person name="Mohindra V."/>
            <person name="Chowdhury L.M."/>
            <person name="Lal K."/>
            <person name="Jena J.K."/>
        </authorList>
    </citation>
    <scope>NUCLEOTIDE SEQUENCE [LARGE SCALE GENOMIC DNA]</scope>
    <source>
        <strain evidence="2">CM1030</strain>
        <tissue evidence="2">Blood</tissue>
    </source>
</reference>
<proteinExistence type="predicted"/>
<sequence>MVCLGVGHTESAIEGAFTSIPSRVWSRFCRGGVAAALVEFLFPYPPDPLPVLWDQKPLSGFFPMGNGLDTLSVFLRGVAKLNIDWPGKKQAEPQKSKLDERFLHTKPPPPRRSLPSFPDLLTDVSRSWGRPFFACLFILASDYYSNVVGLGWLRAALTQEERSTLHSLVPLADQSANPAGAPASSCLQRALTSVSSARKLIGAEELATPAGVSKAGSLAISCRSSVTGHRTSSSNNTRGHSRETGSLSRLCGSVKTTIYYCQMYLLWVVHTVERGLVMEQEEDTVLRKEAIEVVPPHHRESGFYSQYFILPKKDGGLRPILDLRQLNHSVMRLKSKMLTVKQVVSQI</sequence>
<dbReference type="EMBL" id="JAMKFB020000008">
    <property type="protein sequence ID" value="KAL0186034.1"/>
    <property type="molecule type" value="Genomic_DNA"/>
</dbReference>